<evidence type="ECO:0000259" key="6">
    <source>
        <dbReference type="Pfam" id="PF13193"/>
    </source>
</evidence>
<dbReference type="EC" id="6.2.1.26" evidence="7"/>
<dbReference type="Proteomes" id="UP000649768">
    <property type="component" value="Unassembled WGS sequence"/>
</dbReference>
<dbReference type="GO" id="GO:0008756">
    <property type="term" value="F:o-succinylbenzoate-CoA ligase activity"/>
    <property type="evidence" value="ECO:0007669"/>
    <property type="project" value="UniProtKB-EC"/>
</dbReference>
<dbReference type="InterPro" id="IPR045851">
    <property type="entry name" value="AMP-bd_C_sf"/>
</dbReference>
<keyword evidence="4" id="KW-0067">ATP-binding</keyword>
<keyword evidence="1" id="KW-0474">Menaquinone biosynthesis</keyword>
<dbReference type="Pfam" id="PF13193">
    <property type="entry name" value="AMP-binding_C"/>
    <property type="match status" value="1"/>
</dbReference>
<accession>A0ABR9BM15</accession>
<reference evidence="7 8" key="1">
    <citation type="submission" date="2020-09" db="EMBL/GenBank/DDBJ databases">
        <title>Photobacterium sp. CAU 1568 isolated from sand of Sido Beach.</title>
        <authorList>
            <person name="Kim W."/>
        </authorList>
    </citation>
    <scope>NUCLEOTIDE SEQUENCE [LARGE SCALE GENOMIC DNA]</scope>
    <source>
        <strain evidence="7 8">CAU 1568</strain>
    </source>
</reference>
<feature type="domain" description="AMP-dependent synthetase/ligase" evidence="5">
    <location>
        <begin position="14"/>
        <end position="351"/>
    </location>
</feature>
<dbReference type="PANTHER" id="PTHR43767">
    <property type="entry name" value="LONG-CHAIN-FATTY-ACID--COA LIGASE"/>
    <property type="match status" value="1"/>
</dbReference>
<keyword evidence="8" id="KW-1185">Reference proteome</keyword>
<dbReference type="InterPro" id="IPR042099">
    <property type="entry name" value="ANL_N_sf"/>
</dbReference>
<evidence type="ECO:0000313" key="7">
    <source>
        <dbReference type="EMBL" id="MBD8513588.1"/>
    </source>
</evidence>
<feature type="domain" description="AMP-binding enzyme C-terminal" evidence="6">
    <location>
        <begin position="400"/>
        <end position="470"/>
    </location>
</feature>
<evidence type="ECO:0000256" key="4">
    <source>
        <dbReference type="ARBA" id="ARBA00022840"/>
    </source>
</evidence>
<dbReference type="InterPro" id="IPR025110">
    <property type="entry name" value="AMP-bd_C"/>
</dbReference>
<name>A0ABR9BM15_9GAMM</name>
<evidence type="ECO:0000313" key="8">
    <source>
        <dbReference type="Proteomes" id="UP000649768"/>
    </source>
</evidence>
<evidence type="ECO:0000256" key="2">
    <source>
        <dbReference type="ARBA" id="ARBA00022598"/>
    </source>
</evidence>
<dbReference type="Gene3D" id="3.30.300.30">
    <property type="match status" value="1"/>
</dbReference>
<dbReference type="NCBIfam" id="TIGR01923">
    <property type="entry name" value="menE"/>
    <property type="match status" value="1"/>
</dbReference>
<dbReference type="NCBIfam" id="NF006539">
    <property type="entry name" value="PRK09029.1"/>
    <property type="match status" value="1"/>
</dbReference>
<dbReference type="PROSITE" id="PS00455">
    <property type="entry name" value="AMP_BINDING"/>
    <property type="match status" value="1"/>
</dbReference>
<comment type="caution">
    <text evidence="7">The sequence shown here is derived from an EMBL/GenBank/DDBJ whole genome shotgun (WGS) entry which is preliminary data.</text>
</comment>
<dbReference type="InterPro" id="IPR050237">
    <property type="entry name" value="ATP-dep_AMP-bd_enzyme"/>
</dbReference>
<gene>
    <name evidence="7" type="primary">menE</name>
    <name evidence="7" type="ORF">IFO68_12985</name>
</gene>
<dbReference type="InterPro" id="IPR020845">
    <property type="entry name" value="AMP-binding_CS"/>
</dbReference>
<dbReference type="Gene3D" id="3.40.50.12780">
    <property type="entry name" value="N-terminal domain of ligase-like"/>
    <property type="match status" value="1"/>
</dbReference>
<dbReference type="SUPFAM" id="SSF56801">
    <property type="entry name" value="Acetyl-CoA synthetase-like"/>
    <property type="match status" value="1"/>
</dbReference>
<evidence type="ECO:0000259" key="5">
    <source>
        <dbReference type="Pfam" id="PF00501"/>
    </source>
</evidence>
<evidence type="ECO:0000256" key="3">
    <source>
        <dbReference type="ARBA" id="ARBA00022741"/>
    </source>
</evidence>
<dbReference type="Pfam" id="PF00501">
    <property type="entry name" value="AMP-binding"/>
    <property type="match status" value="1"/>
</dbReference>
<keyword evidence="2 7" id="KW-0436">Ligase</keyword>
<dbReference type="InterPro" id="IPR010192">
    <property type="entry name" value="MenE"/>
</dbReference>
<dbReference type="PANTHER" id="PTHR43767:SF1">
    <property type="entry name" value="NONRIBOSOMAL PEPTIDE SYNTHASE PES1 (EUROFUNG)-RELATED"/>
    <property type="match status" value="1"/>
</dbReference>
<organism evidence="7 8">
    <name type="scientific">Photobacterium arenosum</name>
    <dbReference type="NCBI Taxonomy" id="2774143"/>
    <lineage>
        <taxon>Bacteria</taxon>
        <taxon>Pseudomonadati</taxon>
        <taxon>Pseudomonadota</taxon>
        <taxon>Gammaproteobacteria</taxon>
        <taxon>Vibrionales</taxon>
        <taxon>Vibrionaceae</taxon>
        <taxon>Photobacterium</taxon>
    </lineage>
</organism>
<keyword evidence="3" id="KW-0547">Nucleotide-binding</keyword>
<dbReference type="InterPro" id="IPR000873">
    <property type="entry name" value="AMP-dep_synth/lig_dom"/>
</dbReference>
<dbReference type="CDD" id="cd17630">
    <property type="entry name" value="OSB_MenE-like"/>
    <property type="match status" value="1"/>
</dbReference>
<dbReference type="EMBL" id="JACYTP010000007">
    <property type="protein sequence ID" value="MBD8513588.1"/>
    <property type="molecule type" value="Genomic_DNA"/>
</dbReference>
<protein>
    <submittedName>
        <fullName evidence="7">O-succinylbenzoate--CoA ligase</fullName>
        <ecNumber evidence="7">6.2.1.26</ecNumber>
    </submittedName>
</protein>
<proteinExistence type="predicted"/>
<sequence>MKADNLCQPCLWHTWASTRPEAIALVTAKSEYTWQALVERIHRLARVLAAQGVSEGAVVTVVSNNSPDVVMLHLACIQLGAITALTMPQPYQLIQENLRVLYGEGQRQFVWSSDSAISGFSEQDRQRLFTDCQILNLQAPVASSASCLARRDAGRRDAEQRDTEQRDTEKIASIVFTSGSSGVPKAVAHTQEQHLASARGLLAVLSFQQHDCWLLSLPIYHVSGLSILYRWLSVGACLKIGSGQLEQDIQGATHASLVATQLKRLLDHRQPLQLSHVLLGGSDVPLPLCQQARDSGIETWLGYGITEAASTVTAKPTDGIASAGRVLPNRQVQLRNKRIYIAGDTLASGYYYQGLLIPLVDEQGWFDSKDVGQWVDGELRITGRADNQFISGGENIHCEEIEAVLNRHPDIRQSLVIPVHSAEYGVRPVALIDSASDQSALQLPLWLADKLTRFKIPDAFFPMPQQPQTGIKLSRKAMREWLSDNQNEYQLMNAPENVK</sequence>
<evidence type="ECO:0000256" key="1">
    <source>
        <dbReference type="ARBA" id="ARBA00022428"/>
    </source>
</evidence>